<reference evidence="2 3" key="1">
    <citation type="submission" date="2018-06" db="EMBL/GenBank/DDBJ databases">
        <title>Genomic Encyclopedia of Type Strains, Phase IV (KMG-IV): sequencing the most valuable type-strain genomes for metagenomic binning, comparative biology and taxonomic classification.</title>
        <authorList>
            <person name="Goeker M."/>
        </authorList>
    </citation>
    <scope>NUCLEOTIDE SEQUENCE [LARGE SCALE GENOMIC DNA]</scope>
    <source>
        <strain evidence="2 3">DSM 25532</strain>
    </source>
</reference>
<sequence length="111" mass="12816">MRPEDYPFPLWDEDGFELRLLEESEPGVASDEERFGAEPGDMVKLIFRYKDPVRNSGSFNAERMWVEIVSFGEGCLVGRLDNNPQYTDLLKSDDTISFHPKHILCFWDPSA</sequence>
<organism evidence="2 3">
    <name type="scientific">Roseimicrobium gellanilyticum</name>
    <dbReference type="NCBI Taxonomy" id="748857"/>
    <lineage>
        <taxon>Bacteria</taxon>
        <taxon>Pseudomonadati</taxon>
        <taxon>Verrucomicrobiota</taxon>
        <taxon>Verrucomicrobiia</taxon>
        <taxon>Verrucomicrobiales</taxon>
        <taxon>Verrucomicrobiaceae</taxon>
        <taxon>Roseimicrobium</taxon>
    </lineage>
</organism>
<evidence type="ECO:0000259" key="1">
    <source>
        <dbReference type="Pfam" id="PF10077"/>
    </source>
</evidence>
<dbReference type="AlphaFoldDB" id="A0A366HLC8"/>
<dbReference type="Proteomes" id="UP000253426">
    <property type="component" value="Unassembled WGS sequence"/>
</dbReference>
<comment type="caution">
    <text evidence="2">The sequence shown here is derived from an EMBL/GenBank/DDBJ whole genome shotgun (WGS) entry which is preliminary data.</text>
</comment>
<keyword evidence="3" id="KW-1185">Reference proteome</keyword>
<dbReference type="Pfam" id="PF10077">
    <property type="entry name" value="DUF2314"/>
    <property type="match status" value="1"/>
</dbReference>
<accession>A0A366HLC8</accession>
<dbReference type="EMBL" id="QNRR01000006">
    <property type="protein sequence ID" value="RBP42563.1"/>
    <property type="molecule type" value="Genomic_DNA"/>
</dbReference>
<feature type="domain" description="DUF2314" evidence="1">
    <location>
        <begin position="42"/>
        <end position="103"/>
    </location>
</feature>
<dbReference type="InterPro" id="IPR018756">
    <property type="entry name" value="DUF2314"/>
</dbReference>
<proteinExistence type="predicted"/>
<name>A0A366HLC8_9BACT</name>
<evidence type="ECO:0000313" key="3">
    <source>
        <dbReference type="Proteomes" id="UP000253426"/>
    </source>
</evidence>
<dbReference type="RefSeq" id="WP_113959682.1">
    <property type="nucleotide sequence ID" value="NZ_QNRR01000006.1"/>
</dbReference>
<evidence type="ECO:0000313" key="2">
    <source>
        <dbReference type="EMBL" id="RBP42563.1"/>
    </source>
</evidence>
<dbReference type="OrthoDB" id="195356at2"/>
<gene>
    <name evidence="2" type="ORF">DES53_106272</name>
</gene>
<protein>
    <submittedName>
        <fullName evidence="2">Uncharacterized protein DUF2314</fullName>
    </submittedName>
</protein>